<evidence type="ECO:0000256" key="4">
    <source>
        <dbReference type="RuleBase" id="RU003718"/>
    </source>
</evidence>
<feature type="non-terminal residue" evidence="6">
    <location>
        <position position="1"/>
    </location>
</feature>
<name>S8D9C6_9LAMI</name>
<comment type="similarity">
    <text evidence="1 4">Belongs to the UDP-glycosyltransferase family.</text>
</comment>
<accession>S8D9C6</accession>
<dbReference type="PANTHER" id="PTHR48047:SF45">
    <property type="entry name" value="SCOPOLETIN GLUCOSYLTRANSFERASE-LIKE"/>
    <property type="match status" value="1"/>
</dbReference>
<gene>
    <name evidence="6" type="ORF">M569_00673</name>
</gene>
<keyword evidence="2 4" id="KW-0328">Glycosyltransferase</keyword>
<dbReference type="PANTHER" id="PTHR48047">
    <property type="entry name" value="GLYCOSYLTRANSFERASE"/>
    <property type="match status" value="1"/>
</dbReference>
<dbReference type="Gene3D" id="3.40.50.2000">
    <property type="entry name" value="Glycogen Phosphorylase B"/>
    <property type="match status" value="2"/>
</dbReference>
<protein>
    <recommendedName>
        <fullName evidence="5">Glycosyltransferase</fullName>
        <ecNumber evidence="5">2.4.1.-</ecNumber>
    </recommendedName>
</protein>
<evidence type="ECO:0000256" key="2">
    <source>
        <dbReference type="ARBA" id="ARBA00022676"/>
    </source>
</evidence>
<dbReference type="OrthoDB" id="884626at2759"/>
<keyword evidence="3 4" id="KW-0808">Transferase</keyword>
<dbReference type="GO" id="GO:0035251">
    <property type="term" value="F:UDP-glucosyltransferase activity"/>
    <property type="evidence" value="ECO:0007669"/>
    <property type="project" value="TreeGrafter"/>
</dbReference>
<evidence type="ECO:0000313" key="6">
    <source>
        <dbReference type="EMBL" id="EPS74081.1"/>
    </source>
</evidence>
<dbReference type="Pfam" id="PF00201">
    <property type="entry name" value="UDPGT"/>
    <property type="match status" value="1"/>
</dbReference>
<reference evidence="6 7" key="1">
    <citation type="journal article" date="2013" name="BMC Genomics">
        <title>The miniature genome of a carnivorous plant Genlisea aurea contains a low number of genes and short non-coding sequences.</title>
        <authorList>
            <person name="Leushkin E.V."/>
            <person name="Sutormin R.A."/>
            <person name="Nabieva E.R."/>
            <person name="Penin A.A."/>
            <person name="Kondrashov A.S."/>
            <person name="Logacheva M.D."/>
        </authorList>
    </citation>
    <scope>NUCLEOTIDE SEQUENCE [LARGE SCALE GENOMIC DNA]</scope>
</reference>
<dbReference type="CDD" id="cd03784">
    <property type="entry name" value="GT1_Gtf-like"/>
    <property type="match status" value="1"/>
</dbReference>
<dbReference type="AlphaFoldDB" id="S8D9C6"/>
<dbReference type="EC" id="2.4.1.-" evidence="5"/>
<sequence>KLHFVFLPMVAYGHMIPAVDMAKLFVSRGLKVTVVTTPAFSELVLKARESGHDIGLRIIGFPPEGSPLKGDVVSMDQVTEDTHGEFLAAVELMRAPFEEFLEELGPDAVVSDMFLPWSAESAGKFGLPRLVFHGTSYMALCCSDQMRVYKPYEAVDSDSEPFILPNLPHRLEFFRSQLPPEEHSDNSFAGLRNQMAEAEKITHGALMNTFDELESDYARHYRNAMKKRAWSIGPLILCGGAGGKEELGSRGKKSAVDEHECMRWLDSKADHSVVYVCFGSMAVFSDAQLRELAAGLRDSSRNFVWVVRKTEGGGGNGWLPEGFEETTSETGMIIRGWAPQVLILNHPSVGAFVTHCGWNSTLEGIAAGVPMVTWPVFAEQFYNEKLIVDVLKIGVSVGSKKWQRVGSEGVAAEAVTAAVERVLFRDSAEEMRRRAKDYQAKAKIAVKGGGSSYNELNDFVEDIRNYKP</sequence>
<dbReference type="FunFam" id="3.40.50.2000:FF:000047">
    <property type="entry name" value="Glycosyltransferase"/>
    <property type="match status" value="1"/>
</dbReference>
<dbReference type="InterPro" id="IPR002213">
    <property type="entry name" value="UDP_glucos_trans"/>
</dbReference>
<dbReference type="SUPFAM" id="SSF53756">
    <property type="entry name" value="UDP-Glycosyltransferase/glycogen phosphorylase"/>
    <property type="match status" value="1"/>
</dbReference>
<dbReference type="InterPro" id="IPR035595">
    <property type="entry name" value="UDP_glycos_trans_CS"/>
</dbReference>
<evidence type="ECO:0000313" key="7">
    <source>
        <dbReference type="Proteomes" id="UP000015453"/>
    </source>
</evidence>
<comment type="caution">
    <text evidence="6">The sequence shown here is derived from an EMBL/GenBank/DDBJ whole genome shotgun (WGS) entry which is preliminary data.</text>
</comment>
<dbReference type="EMBL" id="AUSU01000190">
    <property type="protein sequence ID" value="EPS74081.1"/>
    <property type="molecule type" value="Genomic_DNA"/>
</dbReference>
<organism evidence="6 7">
    <name type="scientific">Genlisea aurea</name>
    <dbReference type="NCBI Taxonomy" id="192259"/>
    <lineage>
        <taxon>Eukaryota</taxon>
        <taxon>Viridiplantae</taxon>
        <taxon>Streptophyta</taxon>
        <taxon>Embryophyta</taxon>
        <taxon>Tracheophyta</taxon>
        <taxon>Spermatophyta</taxon>
        <taxon>Magnoliopsida</taxon>
        <taxon>eudicotyledons</taxon>
        <taxon>Gunneridae</taxon>
        <taxon>Pentapetalae</taxon>
        <taxon>asterids</taxon>
        <taxon>lamiids</taxon>
        <taxon>Lamiales</taxon>
        <taxon>Lentibulariaceae</taxon>
        <taxon>Genlisea</taxon>
    </lineage>
</organism>
<evidence type="ECO:0000256" key="5">
    <source>
        <dbReference type="RuleBase" id="RU362057"/>
    </source>
</evidence>
<keyword evidence="7" id="KW-1185">Reference proteome</keyword>
<evidence type="ECO:0000256" key="3">
    <source>
        <dbReference type="ARBA" id="ARBA00022679"/>
    </source>
</evidence>
<evidence type="ECO:0000256" key="1">
    <source>
        <dbReference type="ARBA" id="ARBA00009995"/>
    </source>
</evidence>
<dbReference type="PROSITE" id="PS00375">
    <property type="entry name" value="UDPGT"/>
    <property type="match status" value="1"/>
</dbReference>
<proteinExistence type="inferred from homology"/>
<dbReference type="Proteomes" id="UP000015453">
    <property type="component" value="Unassembled WGS sequence"/>
</dbReference>